<evidence type="ECO:0000256" key="1">
    <source>
        <dbReference type="ARBA" id="ARBA00009013"/>
    </source>
</evidence>
<dbReference type="RefSeq" id="WP_369192052.1">
    <property type="nucleotide sequence ID" value="NZ_CP163431.1"/>
</dbReference>
<reference evidence="4" key="1">
    <citation type="submission" date="2024-07" db="EMBL/GenBank/DDBJ databases">
        <authorList>
            <person name="Yu S.T."/>
        </authorList>
    </citation>
    <scope>NUCLEOTIDE SEQUENCE</scope>
    <source>
        <strain evidence="4">R08</strain>
    </source>
</reference>
<evidence type="ECO:0000256" key="2">
    <source>
        <dbReference type="RuleBase" id="RU003749"/>
    </source>
</evidence>
<dbReference type="Pfam" id="PF01740">
    <property type="entry name" value="STAS"/>
    <property type="match status" value="1"/>
</dbReference>
<dbReference type="InterPro" id="IPR002645">
    <property type="entry name" value="STAS_dom"/>
</dbReference>
<comment type="similarity">
    <text evidence="1 2">Belongs to the anti-sigma-factor antagonist family.</text>
</comment>
<dbReference type="PANTHER" id="PTHR33495:SF2">
    <property type="entry name" value="ANTI-SIGMA FACTOR ANTAGONIST TM_1081-RELATED"/>
    <property type="match status" value="1"/>
</dbReference>
<dbReference type="InterPro" id="IPR036513">
    <property type="entry name" value="STAS_dom_sf"/>
</dbReference>
<organism evidence="4">
    <name type="scientific">Streptomyces sp. R08</name>
    <dbReference type="NCBI Taxonomy" id="3238624"/>
    <lineage>
        <taxon>Bacteria</taxon>
        <taxon>Bacillati</taxon>
        <taxon>Actinomycetota</taxon>
        <taxon>Actinomycetes</taxon>
        <taxon>Kitasatosporales</taxon>
        <taxon>Streptomycetaceae</taxon>
        <taxon>Streptomyces</taxon>
    </lineage>
</organism>
<sequence>MSPLNLTVHAAPTSTVVEVVGELDYATASELRELIASLTLRPGQRLVLDLGGMEFCDSSGLTALIIAHNLTKAAGGDLVLTDIPAHTQRVLRTVGLDQIFGIRSDSDAATA</sequence>
<dbReference type="InterPro" id="IPR003658">
    <property type="entry name" value="Anti-sigma_ant"/>
</dbReference>
<gene>
    <name evidence="4" type="ORF">AB5J58_46825</name>
</gene>
<name>A0AB39MN78_9ACTN</name>
<dbReference type="EMBL" id="CP163431">
    <property type="protein sequence ID" value="XDQ07254.1"/>
    <property type="molecule type" value="Genomic_DNA"/>
</dbReference>
<evidence type="ECO:0000259" key="3">
    <source>
        <dbReference type="PROSITE" id="PS50801"/>
    </source>
</evidence>
<accession>A0AB39MN78</accession>
<dbReference type="PANTHER" id="PTHR33495">
    <property type="entry name" value="ANTI-SIGMA FACTOR ANTAGONIST TM_1081-RELATED-RELATED"/>
    <property type="match status" value="1"/>
</dbReference>
<dbReference type="AlphaFoldDB" id="A0AB39MN78"/>
<dbReference type="NCBIfam" id="TIGR00377">
    <property type="entry name" value="ant_ant_sig"/>
    <property type="match status" value="1"/>
</dbReference>
<evidence type="ECO:0000313" key="4">
    <source>
        <dbReference type="EMBL" id="XDQ07254.1"/>
    </source>
</evidence>
<dbReference type="GO" id="GO:0043856">
    <property type="term" value="F:anti-sigma factor antagonist activity"/>
    <property type="evidence" value="ECO:0007669"/>
    <property type="project" value="InterPro"/>
</dbReference>
<dbReference type="PROSITE" id="PS50801">
    <property type="entry name" value="STAS"/>
    <property type="match status" value="1"/>
</dbReference>
<dbReference type="CDD" id="cd07043">
    <property type="entry name" value="STAS_anti-anti-sigma_factors"/>
    <property type="match status" value="1"/>
</dbReference>
<protein>
    <recommendedName>
        <fullName evidence="2">Anti-sigma factor antagonist</fullName>
    </recommendedName>
</protein>
<dbReference type="Gene3D" id="3.30.750.24">
    <property type="entry name" value="STAS domain"/>
    <property type="match status" value="1"/>
</dbReference>
<proteinExistence type="inferred from homology"/>
<dbReference type="SUPFAM" id="SSF52091">
    <property type="entry name" value="SpoIIaa-like"/>
    <property type="match status" value="1"/>
</dbReference>
<feature type="domain" description="STAS" evidence="3">
    <location>
        <begin position="4"/>
        <end position="111"/>
    </location>
</feature>